<organism evidence="1 2">
    <name type="scientific">Aspergillus ruber (strain CBS 135680)</name>
    <dbReference type="NCBI Taxonomy" id="1388766"/>
    <lineage>
        <taxon>Eukaryota</taxon>
        <taxon>Fungi</taxon>
        <taxon>Dikarya</taxon>
        <taxon>Ascomycota</taxon>
        <taxon>Pezizomycotina</taxon>
        <taxon>Eurotiomycetes</taxon>
        <taxon>Eurotiomycetidae</taxon>
        <taxon>Eurotiales</taxon>
        <taxon>Aspergillaceae</taxon>
        <taxon>Aspergillus</taxon>
        <taxon>Aspergillus subgen. Aspergillus</taxon>
    </lineage>
</organism>
<reference evidence="2" key="1">
    <citation type="journal article" date="2014" name="Nat. Commun.">
        <title>Genomic adaptations of the halophilic Dead Sea filamentous fungus Eurotium rubrum.</title>
        <authorList>
            <person name="Kis-Papo T."/>
            <person name="Weig A.R."/>
            <person name="Riley R."/>
            <person name="Persoh D."/>
            <person name="Salamov A."/>
            <person name="Sun H."/>
            <person name="Lipzen A."/>
            <person name="Wasser S.P."/>
            <person name="Rambold G."/>
            <person name="Grigoriev I.V."/>
            <person name="Nevo E."/>
        </authorList>
    </citation>
    <scope>NUCLEOTIDE SEQUENCE [LARGE SCALE GENOMIC DNA]</scope>
    <source>
        <strain evidence="2">CBS 135680</strain>
    </source>
</reference>
<dbReference type="CDD" id="cd07713">
    <property type="entry name" value="DHPS-like_MBL-fold"/>
    <property type="match status" value="1"/>
</dbReference>
<dbReference type="OrthoDB" id="1470350at2759"/>
<dbReference type="InterPro" id="IPR036866">
    <property type="entry name" value="RibonucZ/Hydroxyglut_hydro"/>
</dbReference>
<dbReference type="InterPro" id="IPR041712">
    <property type="entry name" value="DHPS-like_MBL-fold"/>
</dbReference>
<gene>
    <name evidence="1" type="ORF">EURHEDRAFT_411211</name>
</gene>
<dbReference type="HOGENOM" id="CLU_036012_2_0_1"/>
<dbReference type="EMBL" id="KK088419">
    <property type="protein sequence ID" value="EYE96066.1"/>
    <property type="molecule type" value="Genomic_DNA"/>
</dbReference>
<dbReference type="RefSeq" id="XP_040639754.1">
    <property type="nucleotide sequence ID" value="XM_040781553.1"/>
</dbReference>
<accession>A0A017SH66</accession>
<evidence type="ECO:0000313" key="2">
    <source>
        <dbReference type="Proteomes" id="UP000019804"/>
    </source>
</evidence>
<dbReference type="AlphaFoldDB" id="A0A017SH66"/>
<dbReference type="PANTHER" id="PTHR13754:SF13">
    <property type="entry name" value="METALLO-BETA-LACTAMASE SUPERFAMILY PROTEIN (AFU_ORTHOLOGUE AFUA_3G07630)"/>
    <property type="match status" value="1"/>
</dbReference>
<dbReference type="InterPro" id="IPR052926">
    <property type="entry name" value="Metallo-beta-lactamase_dom"/>
</dbReference>
<dbReference type="Proteomes" id="UP000019804">
    <property type="component" value="Unassembled WGS sequence"/>
</dbReference>
<keyword evidence="2" id="KW-1185">Reference proteome</keyword>
<dbReference type="Gene3D" id="3.60.15.10">
    <property type="entry name" value="Ribonuclease Z/Hydroxyacylglutathione hydrolase-like"/>
    <property type="match status" value="1"/>
</dbReference>
<dbReference type="STRING" id="1388766.A0A017SH66"/>
<dbReference type="SUPFAM" id="SSF56281">
    <property type="entry name" value="Metallo-hydrolase/oxidoreductase"/>
    <property type="match status" value="1"/>
</dbReference>
<evidence type="ECO:0000313" key="1">
    <source>
        <dbReference type="EMBL" id="EYE96066.1"/>
    </source>
</evidence>
<dbReference type="GeneID" id="63696677"/>
<protein>
    <submittedName>
        <fullName evidence="1">Metallo-beta-lactamase superfamily protein</fullName>
    </submittedName>
</protein>
<dbReference type="PANTHER" id="PTHR13754">
    <property type="entry name" value="METALLO-BETA-LACTAMASE SUPERFAMILY PROTEIN"/>
    <property type="match status" value="1"/>
</dbReference>
<proteinExistence type="predicted"/>
<name>A0A017SH66_ASPRC</name>
<dbReference type="GO" id="GO:0016740">
    <property type="term" value="F:transferase activity"/>
    <property type="evidence" value="ECO:0007669"/>
    <property type="project" value="TreeGrafter"/>
</dbReference>
<sequence>MDIESCSKLSEFDLVEVDSLEALVIIDNDLDPLSTIAPDTVQVSGHLGHLATSSPHKVNDRGDACKELQMEDICCSAHGLSILVTATKGDVKHSILFDAGPEEDAWERNVKRLLPDLSSIEVVQLSHWHRDHSGGLLRAIHMINDAKKAKDISTKLVLDLHPDRPDYRGLAIGHKIISLQADPSFEEIESAGGAIDKNGEAHTVLDNFFLISGEIPRRTTYEHGLKHAMRFDREENDWFSDEVIADERFLMCNLRDKGIVVFTGCSHAGVVNTTKHALGLLDNSVPLHAVIGGFHLATSEQDQMESTVKDLKKLDPAVLLPGHCSGWRAKFAIEKQMPGILVPCSVGINITF</sequence>